<evidence type="ECO:0000256" key="7">
    <source>
        <dbReference type="ARBA" id="ARBA00023015"/>
    </source>
</evidence>
<feature type="domain" description="Peptidase S24/S26A/S26B/S26C" evidence="15">
    <location>
        <begin position="134"/>
        <end position="246"/>
    </location>
</feature>
<evidence type="ECO:0000259" key="15">
    <source>
        <dbReference type="Pfam" id="PF00717"/>
    </source>
</evidence>
<organism evidence="17 18">
    <name type="scientific">Gordonia hankookensis</name>
    <dbReference type="NCBI Taxonomy" id="589403"/>
    <lineage>
        <taxon>Bacteria</taxon>
        <taxon>Bacillati</taxon>
        <taxon>Actinomycetota</taxon>
        <taxon>Actinomycetes</taxon>
        <taxon>Mycobacteriales</taxon>
        <taxon>Gordoniaceae</taxon>
        <taxon>Gordonia</taxon>
    </lineage>
</organism>
<keyword evidence="3 12" id="KW-0235">DNA replication</keyword>
<comment type="caution">
    <text evidence="17">The sequence shown here is derived from an EMBL/GenBank/DDBJ whole genome shotgun (WGS) entry which is preliminary data.</text>
</comment>
<keyword evidence="10 12" id="KW-0234">DNA repair</keyword>
<dbReference type="EMBL" id="JACWMS010000004">
    <property type="protein sequence ID" value="MBD1321794.1"/>
    <property type="molecule type" value="Genomic_DNA"/>
</dbReference>
<feature type="region of interest" description="Disordered" evidence="14">
    <location>
        <begin position="1"/>
        <end position="31"/>
    </location>
</feature>
<evidence type="ECO:0000256" key="14">
    <source>
        <dbReference type="SAM" id="MobiDB-lite"/>
    </source>
</evidence>
<evidence type="ECO:0000256" key="4">
    <source>
        <dbReference type="ARBA" id="ARBA00022763"/>
    </source>
</evidence>
<comment type="catalytic activity">
    <reaction evidence="12">
        <text>Hydrolysis of Ala-|-Gly bond in repressor LexA.</text>
        <dbReference type="EC" id="3.4.21.88"/>
    </reaction>
</comment>
<keyword evidence="11 12" id="KW-0742">SOS response</keyword>
<dbReference type="InterPro" id="IPR015927">
    <property type="entry name" value="Peptidase_S24_S26A/B/C"/>
</dbReference>
<proteinExistence type="inferred from homology"/>
<sequence>MSDKAGGRRGATRGIHETAHAPDDTSDPAPVVADPEAAEAALTARQRGVLEFIRQSVRERGYPPSIREIGDAVGLTSTSSVAHQLRTLERKGLLKRDHNRPRAVNIQDGDHTPPGGAAAGLADGQELPTPTFVPVLGRIAAGGPILAEQAVEDVFPLPRELVGEGSLFLLRVVGESMIDAAICDGDWVVVRQQNVADNGDIVAAMIDGEATVKTFKRKDGHVWLMPHNDLFDPIPGDEAAILGKVVTVMRRV</sequence>
<dbReference type="Proteomes" id="UP000602395">
    <property type="component" value="Unassembled WGS sequence"/>
</dbReference>
<evidence type="ECO:0000256" key="12">
    <source>
        <dbReference type="HAMAP-Rule" id="MF_00015"/>
    </source>
</evidence>
<dbReference type="InterPro" id="IPR036286">
    <property type="entry name" value="LexA/Signal_pep-like_sf"/>
</dbReference>
<feature type="site" description="Cleavage; by autolysis" evidence="12">
    <location>
        <begin position="141"/>
        <end position="142"/>
    </location>
</feature>
<comment type="similarity">
    <text evidence="1 12 13">Belongs to the peptidase S24 family.</text>
</comment>
<dbReference type="InterPro" id="IPR036390">
    <property type="entry name" value="WH_DNA-bd_sf"/>
</dbReference>
<dbReference type="PRINTS" id="PR00726">
    <property type="entry name" value="LEXASERPTASE"/>
</dbReference>
<evidence type="ECO:0000256" key="1">
    <source>
        <dbReference type="ARBA" id="ARBA00007484"/>
    </source>
</evidence>
<dbReference type="SUPFAM" id="SSF46785">
    <property type="entry name" value="Winged helix' DNA-binding domain"/>
    <property type="match status" value="1"/>
</dbReference>
<accession>A0ABR7WJ33</accession>
<dbReference type="HAMAP" id="MF_00015">
    <property type="entry name" value="LexA"/>
    <property type="match status" value="1"/>
</dbReference>
<evidence type="ECO:0000256" key="10">
    <source>
        <dbReference type="ARBA" id="ARBA00023204"/>
    </source>
</evidence>
<dbReference type="RefSeq" id="WP_190268265.1">
    <property type="nucleotide sequence ID" value="NZ_BAABAD010000004.1"/>
</dbReference>
<dbReference type="PANTHER" id="PTHR33516">
    <property type="entry name" value="LEXA REPRESSOR"/>
    <property type="match status" value="1"/>
</dbReference>
<dbReference type="InterPro" id="IPR039418">
    <property type="entry name" value="LexA-like"/>
</dbReference>
<evidence type="ECO:0000256" key="5">
    <source>
        <dbReference type="ARBA" id="ARBA00022801"/>
    </source>
</evidence>
<reference evidence="17 18" key="1">
    <citation type="submission" date="2020-09" db="EMBL/GenBank/DDBJ databases">
        <title>Novel species in genus Gordonia.</title>
        <authorList>
            <person name="Zhang G."/>
        </authorList>
    </citation>
    <scope>NUCLEOTIDE SEQUENCE [LARGE SCALE GENOMIC DNA]</scope>
    <source>
        <strain evidence="17 18">ON-33</strain>
    </source>
</reference>
<evidence type="ECO:0000313" key="18">
    <source>
        <dbReference type="Proteomes" id="UP000602395"/>
    </source>
</evidence>
<dbReference type="Pfam" id="PF00717">
    <property type="entry name" value="Peptidase_S24"/>
    <property type="match status" value="1"/>
</dbReference>
<dbReference type="SUPFAM" id="SSF51306">
    <property type="entry name" value="LexA/Signal peptidase"/>
    <property type="match status" value="1"/>
</dbReference>
<evidence type="ECO:0000259" key="16">
    <source>
        <dbReference type="Pfam" id="PF01726"/>
    </source>
</evidence>
<dbReference type="Gene3D" id="2.10.109.10">
    <property type="entry name" value="Umud Fragment, subunit A"/>
    <property type="match status" value="1"/>
</dbReference>
<name>A0ABR7WJ33_9ACTN</name>
<keyword evidence="7 12" id="KW-0805">Transcription regulation</keyword>
<dbReference type="InterPro" id="IPR006197">
    <property type="entry name" value="Peptidase_S24_LexA"/>
</dbReference>
<evidence type="ECO:0000256" key="13">
    <source>
        <dbReference type="RuleBase" id="RU003991"/>
    </source>
</evidence>
<feature type="compositionally biased region" description="Basic and acidic residues" evidence="14">
    <location>
        <begin position="14"/>
        <end position="23"/>
    </location>
</feature>
<feature type="domain" description="LexA repressor DNA-binding" evidence="16">
    <location>
        <begin position="41"/>
        <end position="103"/>
    </location>
</feature>
<dbReference type="InterPro" id="IPR006199">
    <property type="entry name" value="LexA_DNA-bd_dom"/>
</dbReference>
<evidence type="ECO:0000256" key="2">
    <source>
        <dbReference type="ARBA" id="ARBA00022491"/>
    </source>
</evidence>
<feature type="active site" description="For autocatalytic cleavage activity" evidence="12">
    <location>
        <position position="213"/>
    </location>
</feature>
<evidence type="ECO:0000256" key="9">
    <source>
        <dbReference type="ARBA" id="ARBA00023163"/>
    </source>
</evidence>
<comment type="subunit">
    <text evidence="12">Homodimer.</text>
</comment>
<evidence type="ECO:0000256" key="6">
    <source>
        <dbReference type="ARBA" id="ARBA00022813"/>
    </source>
</evidence>
<gene>
    <name evidence="12 17" type="primary">lexA</name>
    <name evidence="17" type="ORF">IDF66_19620</name>
</gene>
<keyword evidence="9 12" id="KW-0804">Transcription</keyword>
<evidence type="ECO:0000256" key="3">
    <source>
        <dbReference type="ARBA" id="ARBA00022705"/>
    </source>
</evidence>
<comment type="function">
    <text evidence="12">Represses a number of genes involved in the response to DNA damage (SOS response), including recA and lexA. In the presence of single-stranded DNA, RecA interacts with LexA causing an autocatalytic cleavage which disrupts the DNA-binding part of LexA, leading to derepression of the SOS regulon and eventually DNA repair.</text>
</comment>
<keyword evidence="18" id="KW-1185">Reference proteome</keyword>
<evidence type="ECO:0000256" key="8">
    <source>
        <dbReference type="ARBA" id="ARBA00023125"/>
    </source>
</evidence>
<dbReference type="NCBIfam" id="TIGR00498">
    <property type="entry name" value="lexA"/>
    <property type="match status" value="1"/>
</dbReference>
<dbReference type="InterPro" id="IPR050077">
    <property type="entry name" value="LexA_repressor"/>
</dbReference>
<keyword evidence="2 12" id="KW-0678">Repressor</keyword>
<keyword evidence="4 12" id="KW-0227">DNA damage</keyword>
<dbReference type="Pfam" id="PF01726">
    <property type="entry name" value="LexA_DNA_bind"/>
    <property type="match status" value="1"/>
</dbReference>
<evidence type="ECO:0000313" key="17">
    <source>
        <dbReference type="EMBL" id="MBD1321794.1"/>
    </source>
</evidence>
<keyword evidence="6 12" id="KW-0068">Autocatalytic cleavage</keyword>
<dbReference type="PANTHER" id="PTHR33516:SF2">
    <property type="entry name" value="LEXA REPRESSOR-RELATED"/>
    <property type="match status" value="1"/>
</dbReference>
<dbReference type="InterPro" id="IPR006200">
    <property type="entry name" value="LexA"/>
</dbReference>
<dbReference type="EC" id="3.4.21.88" evidence="12"/>
<dbReference type="Gene3D" id="1.10.10.10">
    <property type="entry name" value="Winged helix-like DNA-binding domain superfamily/Winged helix DNA-binding domain"/>
    <property type="match status" value="1"/>
</dbReference>
<feature type="active site" description="For autocatalytic cleavage activity" evidence="12">
    <location>
        <position position="176"/>
    </location>
</feature>
<keyword evidence="8 12" id="KW-0238">DNA-binding</keyword>
<evidence type="ECO:0000256" key="11">
    <source>
        <dbReference type="ARBA" id="ARBA00023236"/>
    </source>
</evidence>
<keyword evidence="5 12" id="KW-0378">Hydrolase</keyword>
<dbReference type="InterPro" id="IPR036388">
    <property type="entry name" value="WH-like_DNA-bd_sf"/>
</dbReference>
<dbReference type="CDD" id="cd06529">
    <property type="entry name" value="S24_LexA-like"/>
    <property type="match status" value="1"/>
</dbReference>
<feature type="DNA-binding region" description="H-T-H motif" evidence="12">
    <location>
        <begin position="66"/>
        <end position="86"/>
    </location>
</feature>
<dbReference type="GO" id="GO:0004252">
    <property type="term" value="F:serine-type endopeptidase activity"/>
    <property type="evidence" value="ECO:0007669"/>
    <property type="project" value="UniProtKB-EC"/>
</dbReference>
<protein>
    <recommendedName>
        <fullName evidence="12">LexA repressor</fullName>
        <ecNumber evidence="12">3.4.21.88</ecNumber>
    </recommendedName>
</protein>